<dbReference type="AlphaFoldDB" id="A0AAE1MNN5"/>
<name>A0AAE1MNN5_9FABA</name>
<accession>A0AAE1MNN5</accession>
<gene>
    <name evidence="1" type="ORF">QN277_024909</name>
</gene>
<protein>
    <recommendedName>
        <fullName evidence="3">Replication factor A C-terminal domain-containing protein</fullName>
    </recommendedName>
</protein>
<evidence type="ECO:0000313" key="1">
    <source>
        <dbReference type="EMBL" id="KAK4268223.1"/>
    </source>
</evidence>
<dbReference type="EMBL" id="JAWXYG010000007">
    <property type="protein sequence ID" value="KAK4268223.1"/>
    <property type="molecule type" value="Genomic_DNA"/>
</dbReference>
<proteinExistence type="predicted"/>
<organism evidence="1 2">
    <name type="scientific">Acacia crassicarpa</name>
    <name type="common">northern wattle</name>
    <dbReference type="NCBI Taxonomy" id="499986"/>
    <lineage>
        <taxon>Eukaryota</taxon>
        <taxon>Viridiplantae</taxon>
        <taxon>Streptophyta</taxon>
        <taxon>Embryophyta</taxon>
        <taxon>Tracheophyta</taxon>
        <taxon>Spermatophyta</taxon>
        <taxon>Magnoliopsida</taxon>
        <taxon>eudicotyledons</taxon>
        <taxon>Gunneridae</taxon>
        <taxon>Pentapetalae</taxon>
        <taxon>rosids</taxon>
        <taxon>fabids</taxon>
        <taxon>Fabales</taxon>
        <taxon>Fabaceae</taxon>
        <taxon>Caesalpinioideae</taxon>
        <taxon>mimosoid clade</taxon>
        <taxon>Acacieae</taxon>
        <taxon>Acacia</taxon>
    </lineage>
</organism>
<reference evidence="1" key="1">
    <citation type="submission" date="2023-10" db="EMBL/GenBank/DDBJ databases">
        <title>Chromosome-level genome of the transformable northern wattle, Acacia crassicarpa.</title>
        <authorList>
            <person name="Massaro I."/>
            <person name="Sinha N.R."/>
            <person name="Poethig S."/>
            <person name="Leichty A.R."/>
        </authorList>
    </citation>
    <scope>NUCLEOTIDE SEQUENCE</scope>
    <source>
        <strain evidence="1">Acra3RX</strain>
        <tissue evidence="1">Leaf</tissue>
    </source>
</reference>
<evidence type="ECO:0008006" key="3">
    <source>
        <dbReference type="Google" id="ProtNLM"/>
    </source>
</evidence>
<comment type="caution">
    <text evidence="1">The sequence shown here is derived from an EMBL/GenBank/DDBJ whole genome shotgun (WGS) entry which is preliminary data.</text>
</comment>
<evidence type="ECO:0000313" key="2">
    <source>
        <dbReference type="Proteomes" id="UP001293593"/>
    </source>
</evidence>
<dbReference type="Gene3D" id="2.40.50.140">
    <property type="entry name" value="Nucleic acid-binding proteins"/>
    <property type="match status" value="1"/>
</dbReference>
<sequence length="90" mass="9933">MGGFMMATQSSHQSLSLKMRKIQNSPLLCPGCKRAPDSVAPKMKLHCMVKDDSGSASVLFWDKHAVELLNRNALQLKLSLPGVNKTHFHS</sequence>
<keyword evidence="2" id="KW-1185">Reference proteome</keyword>
<dbReference type="InterPro" id="IPR012340">
    <property type="entry name" value="NA-bd_OB-fold"/>
</dbReference>
<dbReference type="SUPFAM" id="SSF50249">
    <property type="entry name" value="Nucleic acid-binding proteins"/>
    <property type="match status" value="1"/>
</dbReference>
<dbReference type="Proteomes" id="UP001293593">
    <property type="component" value="Unassembled WGS sequence"/>
</dbReference>